<evidence type="ECO:0000313" key="1">
    <source>
        <dbReference type="EMBL" id="GAA2511478.1"/>
    </source>
</evidence>
<dbReference type="InterPro" id="IPR022062">
    <property type="entry name" value="DUF3618"/>
</dbReference>
<evidence type="ECO:0000313" key="2">
    <source>
        <dbReference type="Proteomes" id="UP001499978"/>
    </source>
</evidence>
<dbReference type="RefSeq" id="WP_344167003.1">
    <property type="nucleotide sequence ID" value="NZ_BAAARY010000001.1"/>
</dbReference>
<accession>A0ABN3MZN5</accession>
<keyword evidence="2" id="KW-1185">Reference proteome</keyword>
<comment type="caution">
    <text evidence="1">The sequence shown here is derived from an EMBL/GenBank/DDBJ whole genome shotgun (WGS) entry which is preliminary data.</text>
</comment>
<reference evidence="1 2" key="1">
    <citation type="journal article" date="2019" name="Int. J. Syst. Evol. Microbiol.">
        <title>The Global Catalogue of Microorganisms (GCM) 10K type strain sequencing project: providing services to taxonomists for standard genome sequencing and annotation.</title>
        <authorList>
            <consortium name="The Broad Institute Genomics Platform"/>
            <consortium name="The Broad Institute Genome Sequencing Center for Infectious Disease"/>
            <person name="Wu L."/>
            <person name="Ma J."/>
        </authorList>
    </citation>
    <scope>NUCLEOTIDE SEQUENCE [LARGE SCALE GENOMIC DNA]</scope>
    <source>
        <strain evidence="1 2">JCM 3367</strain>
    </source>
</reference>
<name>A0ABN3MZN5_9ACTN</name>
<protein>
    <submittedName>
        <fullName evidence="1">DUF3618 domain-containing protein</fullName>
    </submittedName>
</protein>
<dbReference type="EMBL" id="BAAARY010000001">
    <property type="protein sequence ID" value="GAA2511478.1"/>
    <property type="molecule type" value="Genomic_DNA"/>
</dbReference>
<gene>
    <name evidence="1" type="ORF">GCM10010201_03030</name>
</gene>
<dbReference type="Proteomes" id="UP001499978">
    <property type="component" value="Unassembled WGS sequence"/>
</dbReference>
<dbReference type="Pfam" id="PF12277">
    <property type="entry name" value="DUF3618"/>
    <property type="match status" value="1"/>
</dbReference>
<organism evidence="1 2">
    <name type="scientific">Pilimelia columellifera subsp. columellifera</name>
    <dbReference type="NCBI Taxonomy" id="706583"/>
    <lineage>
        <taxon>Bacteria</taxon>
        <taxon>Bacillati</taxon>
        <taxon>Actinomycetota</taxon>
        <taxon>Actinomycetes</taxon>
        <taxon>Micromonosporales</taxon>
        <taxon>Micromonosporaceae</taxon>
        <taxon>Pilimelia</taxon>
    </lineage>
</organism>
<sequence>MTAEPDQIRRDIERTRANLSYDVDALAYKASPSRMVQERKQRVTGALRGIRDNVMGTAEGAGSSVSAAGGHLGDRASELGDKASEAMRSAGEAAAHAPETIRRQTEGNPLAVGLIAFGAGWLVSSLIPASATERRAVGQLKDVAQEHAGQLREELTHVAQDLKGNLEQPAREAMEAVTTTATDAAAAAKQDVADAAGEIRGKATQSARNVSP</sequence>
<proteinExistence type="predicted"/>